<dbReference type="Pfam" id="PF20237">
    <property type="entry name" value="DUF6594"/>
    <property type="match status" value="1"/>
</dbReference>
<name>A0A507AZJ1_9PEZI</name>
<reference evidence="5 6" key="1">
    <citation type="submission" date="2019-06" db="EMBL/GenBank/DDBJ databases">
        <title>Draft genome sequence of the filamentous fungus Phialemoniopsis curvata isolated from diesel fuel.</title>
        <authorList>
            <person name="Varaljay V.A."/>
            <person name="Lyon W.J."/>
            <person name="Crouch A.L."/>
            <person name="Drake C.E."/>
            <person name="Hollomon J.M."/>
            <person name="Nadeau L.J."/>
            <person name="Nunn H.S."/>
            <person name="Stevenson B.S."/>
            <person name="Bojanowski C.L."/>
            <person name="Crookes-Goodson W.J."/>
        </authorList>
    </citation>
    <scope>NUCLEOTIDE SEQUENCE [LARGE SCALE GENOMIC DNA]</scope>
    <source>
        <strain evidence="5 6">D216</strain>
    </source>
</reference>
<feature type="region of interest" description="Disordered" evidence="1">
    <location>
        <begin position="1330"/>
        <end position="1350"/>
    </location>
</feature>
<dbReference type="InParanoid" id="A0A507AZJ1"/>
<organism evidence="5 6">
    <name type="scientific">Thyridium curvatum</name>
    <dbReference type="NCBI Taxonomy" id="1093900"/>
    <lineage>
        <taxon>Eukaryota</taxon>
        <taxon>Fungi</taxon>
        <taxon>Dikarya</taxon>
        <taxon>Ascomycota</taxon>
        <taxon>Pezizomycotina</taxon>
        <taxon>Sordariomycetes</taxon>
        <taxon>Sordariomycetidae</taxon>
        <taxon>Thyridiales</taxon>
        <taxon>Thyridiaceae</taxon>
        <taxon>Thyridium</taxon>
    </lineage>
</organism>
<evidence type="ECO:0000259" key="4">
    <source>
        <dbReference type="Pfam" id="PF20237"/>
    </source>
</evidence>
<accession>A0A507AZJ1</accession>
<feature type="transmembrane region" description="Helical" evidence="2">
    <location>
        <begin position="263"/>
        <end position="283"/>
    </location>
</feature>
<dbReference type="GeneID" id="41973936"/>
<feature type="compositionally biased region" description="Acidic residues" evidence="1">
    <location>
        <begin position="1330"/>
        <end position="1339"/>
    </location>
</feature>
<evidence type="ECO:0000256" key="1">
    <source>
        <dbReference type="SAM" id="MobiDB-lite"/>
    </source>
</evidence>
<evidence type="ECO:0000259" key="3">
    <source>
        <dbReference type="Pfam" id="PF12770"/>
    </source>
</evidence>
<feature type="domain" description="DUF6594" evidence="4">
    <location>
        <begin position="52"/>
        <end position="325"/>
    </location>
</feature>
<proteinExistence type="predicted"/>
<dbReference type="InterPro" id="IPR024983">
    <property type="entry name" value="CHAT_dom"/>
</dbReference>
<keyword evidence="6" id="KW-1185">Reference proteome</keyword>
<dbReference type="OrthoDB" id="9991317at2759"/>
<dbReference type="InterPro" id="IPR011990">
    <property type="entry name" value="TPR-like_helical_dom_sf"/>
</dbReference>
<dbReference type="PANTHER" id="PTHR34502:SF3">
    <property type="entry name" value="DUF6594 DOMAIN-CONTAINING PROTEIN"/>
    <property type="match status" value="1"/>
</dbReference>
<feature type="transmembrane region" description="Helical" evidence="2">
    <location>
        <begin position="289"/>
        <end position="307"/>
    </location>
</feature>
<dbReference type="Proteomes" id="UP000319257">
    <property type="component" value="Unassembled WGS sequence"/>
</dbReference>
<feature type="compositionally biased region" description="Low complexity" evidence="1">
    <location>
        <begin position="905"/>
        <end position="916"/>
    </location>
</feature>
<dbReference type="RefSeq" id="XP_030994774.1">
    <property type="nucleotide sequence ID" value="XM_031141128.1"/>
</dbReference>
<protein>
    <submittedName>
        <fullName evidence="5">Uncharacterized protein</fullName>
    </submittedName>
</protein>
<dbReference type="InterPro" id="IPR046529">
    <property type="entry name" value="DUF6594"/>
</dbReference>
<evidence type="ECO:0000256" key="2">
    <source>
        <dbReference type="SAM" id="Phobius"/>
    </source>
</evidence>
<sequence>MERLKSIFSSKLCLRFWNRATAETRDELVDIELTNRDTARSELNIESYPRGYPQYSALISSSESFFIFRSFYRLRARVLLTKQDELHVLESRLDQVDRGEIAPFFLGTTRDDGNADRKALLAEISLKITEFGIFPDFSPPIPAYLSNNMWTDAFINQCRHMLTYCRANSRDVASLQNWLESTGCLVRHETSYLERENDLVSLATSDDVALKRLEDFIEDRLIQYYKGFRSTKAWPQRLGFDASTNPDIYLYTGSLIKSIAKGMMVLIMCFLLLTPVVICILVDRTATRISIIFMSTALFLGVLAWLTRSRMIELILAGATFATVLTVFVSNTTIQEVASLMDDVDEAIRIARHAVSATPSNDPSRAESLLDLASKLDDKYQKNNQRTSADLEEIIDLHRQAVEETPADHPDLGQRLQWLHHDIASKYTETGALADLEETIRIVERLVKVTAGKDQNDFDPESNWDFWLFQLKSYLWKRYNKTEELDHQREYIRTCETFVHGADLSESLWISEAQHLELYLTDVFGKTGDVSLLDEAISLAQTIVDKTATDDPDRAERLDCLGDRLAKRFVETRAMSDIEEAIKSSQQAVELTPKEHRDYPVRSTNFVLHMSSKYSITGKFAELEEIIRRMRDIVNVTPDDHWHQARGQHSLASQLLHMYGRTGILSDLHEAIQLAETAVAKVPSYLAQTRAYYLDTLGSLLKWEYITTGDPALLDRMINTTQQAVESTPVGHPERASFLRTLAEGFHEKYRITKATSDFESALTYNMSVIHQENAPVLTRILAGKEVLNLCAEAPDWERAFQVSNTVVDLISKLSLRSLGTMDRLNFAFKISRFACDAAASAFHAGKGPVAALKFLEQGRGLMIIPFYELWADISELEQKEPELADDFARLRNEVSLLVARDSPDSGSGSPSGGQASRRRYDVSQELERVVAAIQKKPGFERFLLPANEEEMRAAARHGPIIVINSSRHRCDAILIETNQIRSLTLPHFAYEDLGTYLFQGDVSSPKVLGWLWDVVAKPILEALGFARPPIDGESWPHVWWITTGHLSKFPVHAAGDYSEHRVPFQTVLDRVMSSYSSSVMAIIHGRQRRRRTVASPATAQALLVAMEQTSGCSKLDFATTEAAMLRGVFKSLNLDCVEPRRSRQDVLSTLSSCDVFHFCGHGHSDVNPSRSRLLLEDWQTNPLTVADLLEANLRDNPPFLAYLSACGTGRIEDEIFVDENIHLISACNLSGFRHVIGTMWEVDDSICVDMAKLTYEGMRDRGMTDLSVCRGLHNATRKLRSRWLDMLARNRGAIAAIEALTISNDGTVDDTGDVGLGDQNRMRKFEWIEEEEEDGDDEEKGKEERGSSGHWIPFIHFGV</sequence>
<keyword evidence="2" id="KW-0812">Transmembrane</keyword>
<gene>
    <name evidence="5" type="ORF">E0L32_006489</name>
</gene>
<dbReference type="Gene3D" id="1.25.40.10">
    <property type="entry name" value="Tetratricopeptide repeat domain"/>
    <property type="match status" value="1"/>
</dbReference>
<keyword evidence="2" id="KW-1133">Transmembrane helix</keyword>
<feature type="domain" description="CHAT" evidence="3">
    <location>
        <begin position="1008"/>
        <end position="1280"/>
    </location>
</feature>
<comment type="caution">
    <text evidence="5">The sequence shown here is derived from an EMBL/GenBank/DDBJ whole genome shotgun (WGS) entry which is preliminary data.</text>
</comment>
<dbReference type="STRING" id="1093900.A0A507AZJ1"/>
<feature type="region of interest" description="Disordered" evidence="1">
    <location>
        <begin position="901"/>
        <end position="921"/>
    </location>
</feature>
<evidence type="ECO:0000313" key="5">
    <source>
        <dbReference type="EMBL" id="TPX13063.1"/>
    </source>
</evidence>
<keyword evidence="2" id="KW-0472">Membrane</keyword>
<dbReference type="PANTHER" id="PTHR34502">
    <property type="entry name" value="DUF6594 DOMAIN-CONTAINING PROTEIN-RELATED"/>
    <property type="match status" value="1"/>
</dbReference>
<dbReference type="Pfam" id="PF12770">
    <property type="entry name" value="CHAT"/>
    <property type="match status" value="1"/>
</dbReference>
<dbReference type="EMBL" id="SKBQ01000037">
    <property type="protein sequence ID" value="TPX13063.1"/>
    <property type="molecule type" value="Genomic_DNA"/>
</dbReference>
<evidence type="ECO:0000313" key="6">
    <source>
        <dbReference type="Proteomes" id="UP000319257"/>
    </source>
</evidence>